<name>A0ABS9BD66_9BACT</name>
<feature type="transmembrane region" description="Helical" evidence="1">
    <location>
        <begin position="66"/>
        <end position="88"/>
    </location>
</feature>
<reference evidence="2 3" key="1">
    <citation type="submission" date="2022-01" db="EMBL/GenBank/DDBJ databases">
        <title>Flavihumibacter sp. nov., isolated from sediment of a river.</title>
        <authorList>
            <person name="Liu H."/>
        </authorList>
    </citation>
    <scope>NUCLEOTIDE SEQUENCE [LARGE SCALE GENOMIC DNA]</scope>
    <source>
        <strain evidence="2 3">RY-1</strain>
    </source>
</reference>
<dbReference type="EMBL" id="JAKEVY010000001">
    <property type="protein sequence ID" value="MCF1713492.1"/>
    <property type="molecule type" value="Genomic_DNA"/>
</dbReference>
<keyword evidence="1" id="KW-0812">Transmembrane</keyword>
<keyword evidence="1" id="KW-0472">Membrane</keyword>
<sequence length="149" mass="16943">MEAESSKNRIEVEAGNWLLLQDAAKWARWLAIAGYLFLIGLVYLGMRSVYTLVVLQVKEEAARDLAATTSIVSLLGVLFLYFPFRWLYRFGFHLKRMAGRENSTSLTISLLCLRSFFRYLAIWTFLIIGLYAAFVLFTGIASILGWGAQ</sequence>
<feature type="transmembrane region" description="Helical" evidence="1">
    <location>
        <begin position="26"/>
        <end position="46"/>
    </location>
</feature>
<dbReference type="Proteomes" id="UP001200145">
    <property type="component" value="Unassembled WGS sequence"/>
</dbReference>
<keyword evidence="3" id="KW-1185">Reference proteome</keyword>
<comment type="caution">
    <text evidence="2">The sequence shown here is derived from an EMBL/GenBank/DDBJ whole genome shotgun (WGS) entry which is preliminary data.</text>
</comment>
<keyword evidence="1" id="KW-1133">Transmembrane helix</keyword>
<evidence type="ECO:0000313" key="3">
    <source>
        <dbReference type="Proteomes" id="UP001200145"/>
    </source>
</evidence>
<dbReference type="RefSeq" id="WP_234864022.1">
    <property type="nucleotide sequence ID" value="NZ_JAKEVY010000001.1"/>
</dbReference>
<evidence type="ECO:0000313" key="2">
    <source>
        <dbReference type="EMBL" id="MCF1713492.1"/>
    </source>
</evidence>
<protein>
    <recommendedName>
        <fullName evidence="4">RDD family protein</fullName>
    </recommendedName>
</protein>
<organism evidence="2 3">
    <name type="scientific">Flavihumibacter fluminis</name>
    <dbReference type="NCBI Taxonomy" id="2909236"/>
    <lineage>
        <taxon>Bacteria</taxon>
        <taxon>Pseudomonadati</taxon>
        <taxon>Bacteroidota</taxon>
        <taxon>Chitinophagia</taxon>
        <taxon>Chitinophagales</taxon>
        <taxon>Chitinophagaceae</taxon>
        <taxon>Flavihumibacter</taxon>
    </lineage>
</organism>
<gene>
    <name evidence="2" type="ORF">L0U88_02475</name>
</gene>
<accession>A0ABS9BD66</accession>
<evidence type="ECO:0008006" key="4">
    <source>
        <dbReference type="Google" id="ProtNLM"/>
    </source>
</evidence>
<feature type="transmembrane region" description="Helical" evidence="1">
    <location>
        <begin position="120"/>
        <end position="146"/>
    </location>
</feature>
<proteinExistence type="predicted"/>
<evidence type="ECO:0000256" key="1">
    <source>
        <dbReference type="SAM" id="Phobius"/>
    </source>
</evidence>